<dbReference type="Gene3D" id="1.10.10.60">
    <property type="entry name" value="Homeodomain-like"/>
    <property type="match status" value="1"/>
</dbReference>
<dbReference type="GO" id="GO:0003677">
    <property type="term" value="F:DNA binding"/>
    <property type="evidence" value="ECO:0007669"/>
    <property type="project" value="UniProtKB-UniRule"/>
</dbReference>
<dbReference type="Pfam" id="PF00440">
    <property type="entry name" value="TetR_N"/>
    <property type="match status" value="1"/>
</dbReference>
<keyword evidence="1" id="KW-0805">Transcription regulation</keyword>
<dbReference type="InterPro" id="IPR009057">
    <property type="entry name" value="Homeodomain-like_sf"/>
</dbReference>
<reference evidence="6 7" key="1">
    <citation type="submission" date="2018-10" db="EMBL/GenBank/DDBJ databases">
        <title>Falsibacillus sp. genome draft.</title>
        <authorList>
            <person name="Shi S."/>
        </authorList>
    </citation>
    <scope>NUCLEOTIDE SEQUENCE [LARGE SCALE GENOMIC DNA]</scope>
    <source>
        <strain evidence="6 7">GY 10110</strain>
    </source>
</reference>
<dbReference type="Proteomes" id="UP000276770">
    <property type="component" value="Unassembled WGS sequence"/>
</dbReference>
<dbReference type="PANTHER" id="PTHR47506:SF6">
    <property type="entry name" value="HTH-TYPE TRANSCRIPTIONAL REPRESSOR NEMR"/>
    <property type="match status" value="1"/>
</dbReference>
<dbReference type="Pfam" id="PF17922">
    <property type="entry name" value="TetR_C_17"/>
    <property type="match status" value="1"/>
</dbReference>
<dbReference type="EMBL" id="RCVZ01000015">
    <property type="protein sequence ID" value="RLQ93297.1"/>
    <property type="molecule type" value="Genomic_DNA"/>
</dbReference>
<evidence type="ECO:0000313" key="7">
    <source>
        <dbReference type="Proteomes" id="UP000276770"/>
    </source>
</evidence>
<evidence type="ECO:0000256" key="3">
    <source>
        <dbReference type="ARBA" id="ARBA00023163"/>
    </source>
</evidence>
<name>A0A3L7JR40_9BACI</name>
<protein>
    <submittedName>
        <fullName evidence="6">TetR/AcrR family transcriptional regulator</fullName>
    </submittedName>
</protein>
<accession>A0A3L7JR40</accession>
<evidence type="ECO:0000313" key="6">
    <source>
        <dbReference type="EMBL" id="RLQ93297.1"/>
    </source>
</evidence>
<sequence length="212" mass="24492">MICLPKVTKDHKRKRKAEIAEAARKIFIQKGFEQTTMTDVVNFTGFSRGSVYQYFSSTDEMFRFLTDQSDSGFENTIQTLLQKHGSAWNAIDEYLAAIQENFIDNELGFGIVQFEYFINSARKEERANYLLTRYNSAVKSFSDLIHHGIQNGEFKPIQPVEAIVLFFINVTDGLLMQRLLTINILPPSKVYVSEQLEGLKIYLKQVLQFHKE</sequence>
<dbReference type="SUPFAM" id="SSF46689">
    <property type="entry name" value="Homeodomain-like"/>
    <property type="match status" value="1"/>
</dbReference>
<gene>
    <name evidence="6" type="ORF">D9X91_17695</name>
</gene>
<dbReference type="InterPro" id="IPR041612">
    <property type="entry name" value="YfiR_C"/>
</dbReference>
<proteinExistence type="predicted"/>
<dbReference type="SUPFAM" id="SSF48498">
    <property type="entry name" value="Tetracyclin repressor-like, C-terminal domain"/>
    <property type="match status" value="1"/>
</dbReference>
<keyword evidence="7" id="KW-1185">Reference proteome</keyword>
<dbReference type="PANTHER" id="PTHR47506">
    <property type="entry name" value="TRANSCRIPTIONAL REGULATORY PROTEIN"/>
    <property type="match status" value="1"/>
</dbReference>
<dbReference type="PRINTS" id="PR00455">
    <property type="entry name" value="HTHTETR"/>
</dbReference>
<organism evidence="6 7">
    <name type="scientific">Falsibacillus albus</name>
    <dbReference type="NCBI Taxonomy" id="2478915"/>
    <lineage>
        <taxon>Bacteria</taxon>
        <taxon>Bacillati</taxon>
        <taxon>Bacillota</taxon>
        <taxon>Bacilli</taxon>
        <taxon>Bacillales</taxon>
        <taxon>Bacillaceae</taxon>
        <taxon>Falsibacillus</taxon>
    </lineage>
</organism>
<dbReference type="AlphaFoldDB" id="A0A3L7JR40"/>
<evidence type="ECO:0000256" key="1">
    <source>
        <dbReference type="ARBA" id="ARBA00023015"/>
    </source>
</evidence>
<evidence type="ECO:0000259" key="5">
    <source>
        <dbReference type="PROSITE" id="PS50977"/>
    </source>
</evidence>
<evidence type="ECO:0000256" key="4">
    <source>
        <dbReference type="PROSITE-ProRule" id="PRU00335"/>
    </source>
</evidence>
<keyword evidence="2 4" id="KW-0238">DNA-binding</keyword>
<evidence type="ECO:0000256" key="2">
    <source>
        <dbReference type="ARBA" id="ARBA00023125"/>
    </source>
</evidence>
<dbReference type="Gene3D" id="1.10.357.10">
    <property type="entry name" value="Tetracycline Repressor, domain 2"/>
    <property type="match status" value="1"/>
</dbReference>
<feature type="domain" description="HTH tetR-type" evidence="5">
    <location>
        <begin position="13"/>
        <end position="73"/>
    </location>
</feature>
<dbReference type="InterPro" id="IPR036271">
    <property type="entry name" value="Tet_transcr_reg_TetR-rel_C_sf"/>
</dbReference>
<dbReference type="PROSITE" id="PS50977">
    <property type="entry name" value="HTH_TETR_2"/>
    <property type="match status" value="1"/>
</dbReference>
<keyword evidence="3" id="KW-0804">Transcription</keyword>
<dbReference type="InterPro" id="IPR001647">
    <property type="entry name" value="HTH_TetR"/>
</dbReference>
<comment type="caution">
    <text evidence="6">The sequence shown here is derived from an EMBL/GenBank/DDBJ whole genome shotgun (WGS) entry which is preliminary data.</text>
</comment>
<feature type="DNA-binding region" description="H-T-H motif" evidence="4">
    <location>
        <begin position="36"/>
        <end position="55"/>
    </location>
</feature>